<accession>A0A0K2U5R8</accession>
<evidence type="ECO:0000256" key="2">
    <source>
        <dbReference type="ARBA" id="ARBA00013194"/>
    </source>
</evidence>
<protein>
    <recommendedName>
        <fullName evidence="2 5">peptidylprolyl isomerase</fullName>
        <ecNumber evidence="2 5">5.2.1.8</ecNumber>
    </recommendedName>
</protein>
<dbReference type="SUPFAM" id="SSF54534">
    <property type="entry name" value="FKBP-like"/>
    <property type="match status" value="1"/>
</dbReference>
<evidence type="ECO:0000259" key="6">
    <source>
        <dbReference type="PROSITE" id="PS50059"/>
    </source>
</evidence>
<evidence type="ECO:0000256" key="3">
    <source>
        <dbReference type="ARBA" id="ARBA00023110"/>
    </source>
</evidence>
<dbReference type="EC" id="5.2.1.8" evidence="2 5"/>
<proteinExistence type="predicted"/>
<evidence type="ECO:0000313" key="7">
    <source>
        <dbReference type="EMBL" id="CDW33629.1"/>
    </source>
</evidence>
<sequence length="187" mass="21107">MCRACEQNKIKKKTCISFSETQRRRLGSNSTLKHTQLENMKTHQISFFILLSKVVVSFATLPAELNEENLEPKSKDLTVVTLKKPKVCTQNAQEGDFMKVHYTGRFKDEDGKIFDSSKNRGHTFNFVLGKGQAIQAYEIGLPGMCVGETRVLYVPSDLAYGEIGYPPTIPPNSDLYFLVDLVHIDRS</sequence>
<dbReference type="InterPro" id="IPR001179">
    <property type="entry name" value="PPIase_FKBP_dom"/>
</dbReference>
<evidence type="ECO:0000256" key="4">
    <source>
        <dbReference type="ARBA" id="ARBA00023235"/>
    </source>
</evidence>
<dbReference type="FunFam" id="3.10.50.40:FF:000006">
    <property type="entry name" value="Peptidyl-prolyl cis-trans isomerase"/>
    <property type="match status" value="1"/>
</dbReference>
<name>A0A0K2U5R8_LEPSM</name>
<evidence type="ECO:0000256" key="1">
    <source>
        <dbReference type="ARBA" id="ARBA00000971"/>
    </source>
</evidence>
<dbReference type="PANTHER" id="PTHR45779:SF7">
    <property type="entry name" value="PEPTIDYLPROLYL ISOMERASE"/>
    <property type="match status" value="1"/>
</dbReference>
<dbReference type="GO" id="GO:0003755">
    <property type="term" value="F:peptidyl-prolyl cis-trans isomerase activity"/>
    <property type="evidence" value="ECO:0007669"/>
    <property type="project" value="UniProtKB-KW"/>
</dbReference>
<evidence type="ECO:0000256" key="5">
    <source>
        <dbReference type="PROSITE-ProRule" id="PRU00277"/>
    </source>
</evidence>
<dbReference type="InterPro" id="IPR046357">
    <property type="entry name" value="PPIase_dom_sf"/>
</dbReference>
<dbReference type="PROSITE" id="PS50059">
    <property type="entry name" value="FKBP_PPIASE"/>
    <property type="match status" value="1"/>
</dbReference>
<dbReference type="PANTHER" id="PTHR45779">
    <property type="entry name" value="PEPTIDYLPROLYL ISOMERASE"/>
    <property type="match status" value="1"/>
</dbReference>
<dbReference type="GO" id="GO:0005783">
    <property type="term" value="C:endoplasmic reticulum"/>
    <property type="evidence" value="ECO:0007669"/>
    <property type="project" value="TreeGrafter"/>
</dbReference>
<dbReference type="OrthoDB" id="1902587at2759"/>
<keyword evidence="4 5" id="KW-0413">Isomerase</keyword>
<dbReference type="Pfam" id="PF00254">
    <property type="entry name" value="FKBP_C"/>
    <property type="match status" value="1"/>
</dbReference>
<organism evidence="7">
    <name type="scientific">Lepeophtheirus salmonis</name>
    <name type="common">Salmon louse</name>
    <name type="synonym">Caligus salmonis</name>
    <dbReference type="NCBI Taxonomy" id="72036"/>
    <lineage>
        <taxon>Eukaryota</taxon>
        <taxon>Metazoa</taxon>
        <taxon>Ecdysozoa</taxon>
        <taxon>Arthropoda</taxon>
        <taxon>Crustacea</taxon>
        <taxon>Multicrustacea</taxon>
        <taxon>Hexanauplia</taxon>
        <taxon>Copepoda</taxon>
        <taxon>Siphonostomatoida</taxon>
        <taxon>Caligidae</taxon>
        <taxon>Lepeophtheirus</taxon>
    </lineage>
</organism>
<feature type="domain" description="PPIase FKBP-type" evidence="6">
    <location>
        <begin position="95"/>
        <end position="185"/>
    </location>
</feature>
<dbReference type="InterPro" id="IPR044609">
    <property type="entry name" value="FKBP2/11"/>
</dbReference>
<keyword evidence="3 5" id="KW-0697">Rotamase</keyword>
<dbReference type="EMBL" id="HACA01016268">
    <property type="protein sequence ID" value="CDW33629.1"/>
    <property type="molecule type" value="Transcribed_RNA"/>
</dbReference>
<dbReference type="AlphaFoldDB" id="A0A0K2U5R8"/>
<reference evidence="7" key="1">
    <citation type="submission" date="2014-05" db="EMBL/GenBank/DDBJ databases">
        <authorList>
            <person name="Chronopoulou M."/>
        </authorList>
    </citation>
    <scope>NUCLEOTIDE SEQUENCE</scope>
    <source>
        <tissue evidence="7">Whole organism</tissue>
    </source>
</reference>
<dbReference type="Gene3D" id="3.10.50.40">
    <property type="match status" value="1"/>
</dbReference>
<comment type="catalytic activity">
    <reaction evidence="1 5">
        <text>[protein]-peptidylproline (omega=180) = [protein]-peptidylproline (omega=0)</text>
        <dbReference type="Rhea" id="RHEA:16237"/>
        <dbReference type="Rhea" id="RHEA-COMP:10747"/>
        <dbReference type="Rhea" id="RHEA-COMP:10748"/>
        <dbReference type="ChEBI" id="CHEBI:83833"/>
        <dbReference type="ChEBI" id="CHEBI:83834"/>
        <dbReference type="EC" id="5.2.1.8"/>
    </reaction>
</comment>